<evidence type="ECO:0000313" key="2">
    <source>
        <dbReference type="EMBL" id="NKC67954.1"/>
    </source>
</evidence>
<keyword evidence="1" id="KW-0732">Signal</keyword>
<protein>
    <submittedName>
        <fullName evidence="2">Uncharacterized protein</fullName>
    </submittedName>
</protein>
<feature type="signal peptide" evidence="1">
    <location>
        <begin position="1"/>
        <end position="24"/>
    </location>
</feature>
<reference evidence="2 3" key="1">
    <citation type="submission" date="2020-03" db="EMBL/GenBank/DDBJ databases">
        <title>Bacterial samples isolated from urine from healthy bovine heifers (Gyr breed).</title>
        <authorList>
            <person name="Giannattasio-Ferraz S."/>
            <person name="Maskeri L."/>
            <person name="Penido A."/>
            <person name="Barbosa-Stancioli E.F."/>
            <person name="Putonti C."/>
        </authorList>
    </citation>
    <scope>NUCLEOTIDE SEQUENCE [LARGE SCALE GENOMIC DNA]</scope>
    <source>
        <strain evidence="2 3">UFMG-H7</strain>
    </source>
</reference>
<sequence>MNYKRMLSLLLVFGCFMATNVVSANDEVVELDNQETIAPRAAMYFKYRFDKYPPKTYKGLTLRYAQKLDDGSYVGMYI</sequence>
<evidence type="ECO:0000256" key="1">
    <source>
        <dbReference type="SAM" id="SignalP"/>
    </source>
</evidence>
<dbReference type="AlphaFoldDB" id="A0A7X6D8U5"/>
<accession>A0A7X6D8U5</accession>
<organism evidence="2 3">
    <name type="scientific">Vagococcus fluvialis</name>
    <dbReference type="NCBI Taxonomy" id="2738"/>
    <lineage>
        <taxon>Bacteria</taxon>
        <taxon>Bacillati</taxon>
        <taxon>Bacillota</taxon>
        <taxon>Bacilli</taxon>
        <taxon>Lactobacillales</taxon>
        <taxon>Enterococcaceae</taxon>
        <taxon>Vagococcus</taxon>
    </lineage>
</organism>
<dbReference type="EMBL" id="JAAVMB010000008">
    <property type="protein sequence ID" value="NKC67954.1"/>
    <property type="molecule type" value="Genomic_DNA"/>
</dbReference>
<name>A0A7X6D8U5_9ENTE</name>
<comment type="caution">
    <text evidence="2">The sequence shown here is derived from an EMBL/GenBank/DDBJ whole genome shotgun (WGS) entry which is preliminary data.</text>
</comment>
<proteinExistence type="predicted"/>
<feature type="chain" id="PRO_5031106708" evidence="1">
    <location>
        <begin position="25"/>
        <end position="78"/>
    </location>
</feature>
<evidence type="ECO:0000313" key="3">
    <source>
        <dbReference type="Proteomes" id="UP000521358"/>
    </source>
</evidence>
<gene>
    <name evidence="2" type="ORF">HED35_07635</name>
</gene>
<dbReference type="RefSeq" id="WP_167807159.1">
    <property type="nucleotide sequence ID" value="NZ_JAAVMB010000008.1"/>
</dbReference>
<dbReference type="Proteomes" id="UP000521358">
    <property type="component" value="Unassembled WGS sequence"/>
</dbReference>